<evidence type="ECO:0000256" key="2">
    <source>
        <dbReference type="ARBA" id="ARBA00022695"/>
    </source>
</evidence>
<dbReference type="EMBL" id="QXTF01000001">
    <property type="protein sequence ID" value="RIX32193.1"/>
    <property type="molecule type" value="Genomic_DNA"/>
</dbReference>
<comment type="caution">
    <text evidence="6">The sequence shown here is derived from an EMBL/GenBank/DDBJ whole genome shotgun (WGS) entry which is preliminary data.</text>
</comment>
<protein>
    <recommendedName>
        <fullName evidence="5">cGAS/DncV-like nucleotidyltransferase C-terminal helical domain-containing protein</fullName>
    </recommendedName>
</protein>
<evidence type="ECO:0000256" key="4">
    <source>
        <dbReference type="ARBA" id="ARBA00023118"/>
    </source>
</evidence>
<evidence type="ECO:0000256" key="1">
    <source>
        <dbReference type="ARBA" id="ARBA00022679"/>
    </source>
</evidence>
<proteinExistence type="predicted"/>
<accession>A0A418Q302</accession>
<evidence type="ECO:0000313" key="6">
    <source>
        <dbReference type="EMBL" id="RIX32193.1"/>
    </source>
</evidence>
<keyword evidence="4" id="KW-0051">Antiviral defense</keyword>
<organism evidence="6 7">
    <name type="scientific">Sphingomonas edaphi</name>
    <dbReference type="NCBI Taxonomy" id="2315689"/>
    <lineage>
        <taxon>Bacteria</taxon>
        <taxon>Pseudomonadati</taxon>
        <taxon>Pseudomonadota</taxon>
        <taxon>Alphaproteobacteria</taxon>
        <taxon>Sphingomonadales</taxon>
        <taxon>Sphingomonadaceae</taxon>
        <taxon>Sphingomonas</taxon>
    </lineage>
</organism>
<dbReference type="Proteomes" id="UP000285023">
    <property type="component" value="Unassembled WGS sequence"/>
</dbReference>
<evidence type="ECO:0000313" key="7">
    <source>
        <dbReference type="Proteomes" id="UP000285023"/>
    </source>
</evidence>
<keyword evidence="1" id="KW-0808">Transferase</keyword>
<reference evidence="6 7" key="1">
    <citation type="submission" date="2018-09" db="EMBL/GenBank/DDBJ databases">
        <title>Sphingomonas sp. DAC4.</title>
        <authorList>
            <person name="Seo T."/>
        </authorList>
    </citation>
    <scope>NUCLEOTIDE SEQUENCE [LARGE SCALE GENOMIC DNA]</scope>
    <source>
        <strain evidence="6 7">DAC4</strain>
    </source>
</reference>
<dbReference type="AlphaFoldDB" id="A0A418Q302"/>
<evidence type="ECO:0000256" key="3">
    <source>
        <dbReference type="ARBA" id="ARBA00022741"/>
    </source>
</evidence>
<dbReference type="InterPro" id="IPR058909">
    <property type="entry name" value="CD_NTase_C"/>
</dbReference>
<keyword evidence="7" id="KW-1185">Reference proteome</keyword>
<sequence>MSDHRNYILEALAKARTRSSWNDRLSHWERPPSDNEEAQIQRAANAATALVSASPILTAEGVTIRPQGSYFNNTNVRLEADMDLRVQLPGIYVDYASSVDQAAAYSAEGYSATGRTFTEISTIVRDELAAKCRAKFGADKVSVGGKAVTVEGLSGSRADVDLVPAFHLHWIENNGLGGYHVTKGVAIIAANGAVTENFPDQHHTNGKAKRTRTAHRFKKIVRMAKRLNCELADNNETPKRLPSFLIECLIYCVEDVYFLQPDDDRYDRLLRVLRRARDLLLDPEWHTTATEINEIKFLFHVTQAWTLSDARTFIAAAIARLEA</sequence>
<dbReference type="RefSeq" id="WP_119531893.1">
    <property type="nucleotide sequence ID" value="NZ_QXTF01000001.1"/>
</dbReference>
<name>A0A418Q302_9SPHN</name>
<dbReference type="OrthoDB" id="8264173at2"/>
<keyword evidence="3" id="KW-0547">Nucleotide-binding</keyword>
<dbReference type="Pfam" id="PF26305">
    <property type="entry name" value="CD_NTase_C"/>
    <property type="match status" value="1"/>
</dbReference>
<feature type="domain" description="cGAS/DncV-like nucleotidyltransferase C-terminal helical" evidence="5">
    <location>
        <begin position="205"/>
        <end position="319"/>
    </location>
</feature>
<keyword evidence="2" id="KW-0548">Nucleotidyltransferase</keyword>
<evidence type="ECO:0000259" key="5">
    <source>
        <dbReference type="Pfam" id="PF26305"/>
    </source>
</evidence>
<gene>
    <name evidence="6" type="ORF">D3M59_04290</name>
</gene>